<keyword evidence="3" id="KW-0274">FAD</keyword>
<evidence type="ECO:0000256" key="5">
    <source>
        <dbReference type="ARBA" id="ARBA00023033"/>
    </source>
</evidence>
<evidence type="ECO:0000259" key="6">
    <source>
        <dbReference type="Pfam" id="PF01494"/>
    </source>
</evidence>
<evidence type="ECO:0000313" key="7">
    <source>
        <dbReference type="EMBL" id="KAL2274348.1"/>
    </source>
</evidence>
<dbReference type="SUPFAM" id="SSF51905">
    <property type="entry name" value="FAD/NAD(P)-binding domain"/>
    <property type="match status" value="1"/>
</dbReference>
<comment type="caution">
    <text evidence="7">The sequence shown here is derived from an EMBL/GenBank/DDBJ whole genome shotgun (WGS) entry which is preliminary data.</text>
</comment>
<dbReference type="EMBL" id="JBAWTH010000158">
    <property type="protein sequence ID" value="KAL2274348.1"/>
    <property type="molecule type" value="Genomic_DNA"/>
</dbReference>
<dbReference type="InterPro" id="IPR036188">
    <property type="entry name" value="FAD/NAD-bd_sf"/>
</dbReference>
<accession>A0ABR4DVG7</accession>
<comment type="similarity">
    <text evidence="1">Belongs to the paxM FAD-dependent monooxygenase family.</text>
</comment>
<evidence type="ECO:0000256" key="3">
    <source>
        <dbReference type="ARBA" id="ARBA00022827"/>
    </source>
</evidence>
<keyword evidence="4" id="KW-0560">Oxidoreductase</keyword>
<dbReference type="PANTHER" id="PTHR13789:SF238">
    <property type="entry name" value="PUTATIVE (AFU_ORTHOLOGUE AFUA_2G01680)-RELATED"/>
    <property type="match status" value="1"/>
</dbReference>
<dbReference type="Pfam" id="PF01494">
    <property type="entry name" value="FAD_binding_3"/>
    <property type="match status" value="1"/>
</dbReference>
<dbReference type="Gene3D" id="3.50.50.60">
    <property type="entry name" value="FAD/NAD(P)-binding domain"/>
    <property type="match status" value="1"/>
</dbReference>
<evidence type="ECO:0000256" key="4">
    <source>
        <dbReference type="ARBA" id="ARBA00023002"/>
    </source>
</evidence>
<name>A0ABR4DVG7_9PEZI</name>
<evidence type="ECO:0000256" key="2">
    <source>
        <dbReference type="ARBA" id="ARBA00022630"/>
    </source>
</evidence>
<dbReference type="PRINTS" id="PR00420">
    <property type="entry name" value="RNGMNOXGNASE"/>
</dbReference>
<dbReference type="PANTHER" id="PTHR13789">
    <property type="entry name" value="MONOOXYGENASE"/>
    <property type="match status" value="1"/>
</dbReference>
<gene>
    <name evidence="7" type="ORF">FJTKL_03267</name>
</gene>
<evidence type="ECO:0000313" key="8">
    <source>
        <dbReference type="Proteomes" id="UP001600888"/>
    </source>
</evidence>
<keyword evidence="5" id="KW-0503">Monooxygenase</keyword>
<sequence length="423" mass="46533">MAQSAVPRCLSSPAALDVLIVGGGLCGLAVAISVTLSGHRATVFEAFETIHPFGSGLHISPNGTRLLSRWGLGNILNPVITAPRALQIHDFNGELLASQDDYDEQVLRRYHFPLWTLHRVDLQRGLTRRATDLGVKIHYSSRITDIDSSKATITFENGEKRQGDLVVVADGTWSTLRQKVLGQEIIPQTAGYTACRITVDRGQAWDSDLWDFMSSAQSRLWAGRDSYALCFPIRGGTQLSLLLITQSNVCSGSTSTSAVIDELKKLSDGWDPLLTAIFDAAQRVNKWQLVHVPAPSTIISPEATCVLAGDCCHSVPPLLAQGLNLGLEDAAIFGHLLSHVASPKQLSKALALYDRLRTERSDRLLDETCAQIDKLRESRKHSYEEPAGSSSIERDWVGSFEQEWIWSYDAYDVAEKAYADEPF</sequence>
<keyword evidence="8" id="KW-1185">Reference proteome</keyword>
<dbReference type="InterPro" id="IPR002938">
    <property type="entry name" value="FAD-bd"/>
</dbReference>
<keyword evidence="2" id="KW-0285">Flavoprotein</keyword>
<protein>
    <recommendedName>
        <fullName evidence="6">FAD-binding domain-containing protein</fullName>
    </recommendedName>
</protein>
<reference evidence="7 8" key="1">
    <citation type="submission" date="2024-03" db="EMBL/GenBank/DDBJ databases">
        <title>A high-quality draft genome sequence of Diaporthe vaccinii, a causative agent of upright dieback and viscid rot disease in cranberry plants.</title>
        <authorList>
            <person name="Sarrasin M."/>
            <person name="Lang B.F."/>
            <person name="Burger G."/>
        </authorList>
    </citation>
    <scope>NUCLEOTIDE SEQUENCE [LARGE SCALE GENOMIC DNA]</scope>
    <source>
        <strain evidence="7 8">IS7</strain>
    </source>
</reference>
<dbReference type="Proteomes" id="UP001600888">
    <property type="component" value="Unassembled WGS sequence"/>
</dbReference>
<organism evidence="7 8">
    <name type="scientific">Diaporthe vaccinii</name>
    <dbReference type="NCBI Taxonomy" id="105482"/>
    <lineage>
        <taxon>Eukaryota</taxon>
        <taxon>Fungi</taxon>
        <taxon>Dikarya</taxon>
        <taxon>Ascomycota</taxon>
        <taxon>Pezizomycotina</taxon>
        <taxon>Sordariomycetes</taxon>
        <taxon>Sordariomycetidae</taxon>
        <taxon>Diaporthales</taxon>
        <taxon>Diaporthaceae</taxon>
        <taxon>Diaporthe</taxon>
        <taxon>Diaporthe eres species complex</taxon>
    </lineage>
</organism>
<proteinExistence type="inferred from homology"/>
<evidence type="ECO:0000256" key="1">
    <source>
        <dbReference type="ARBA" id="ARBA00007992"/>
    </source>
</evidence>
<feature type="domain" description="FAD-binding" evidence="6">
    <location>
        <begin position="16"/>
        <end position="367"/>
    </location>
</feature>
<dbReference type="InterPro" id="IPR050493">
    <property type="entry name" value="FAD-dep_Monooxygenase_BioMet"/>
</dbReference>